<evidence type="ECO:0000256" key="6">
    <source>
        <dbReference type="SAM" id="Phobius"/>
    </source>
</evidence>
<feature type="transmembrane region" description="Helical" evidence="6">
    <location>
        <begin position="43"/>
        <end position="61"/>
    </location>
</feature>
<dbReference type="NCBIfam" id="TIGR03062">
    <property type="entry name" value="pip_yhgE_Cterm"/>
    <property type="match status" value="1"/>
</dbReference>
<name>I4ACG2_DESDJ</name>
<dbReference type="eggNOG" id="COG1511">
    <property type="taxonomic scope" value="Bacteria"/>
</dbReference>
<dbReference type="KEGG" id="ddh:Desde_3360"/>
<dbReference type="EMBL" id="CP003348">
    <property type="protein sequence ID" value="AFM01647.1"/>
    <property type="molecule type" value="Genomic_DNA"/>
</dbReference>
<feature type="transmembrane region" description="Helical" evidence="6">
    <location>
        <begin position="614"/>
        <end position="638"/>
    </location>
</feature>
<feature type="transmembrane region" description="Helical" evidence="6">
    <location>
        <begin position="645"/>
        <end position="664"/>
    </location>
</feature>
<evidence type="ECO:0000313" key="8">
    <source>
        <dbReference type="EMBL" id="AFM01647.1"/>
    </source>
</evidence>
<dbReference type="Proteomes" id="UP000006053">
    <property type="component" value="Chromosome"/>
</dbReference>
<reference evidence="8 9" key="2">
    <citation type="journal article" date="2015" name="J. Bacteriol.">
        <title>Genomic, proteomic, and biochemical analysis of the organohalide respiratory pathway in Desulfitobacterium dehalogenans.</title>
        <authorList>
            <person name="Kruse T."/>
            <person name="van de Pas B.A."/>
            <person name="Atteia A."/>
            <person name="Krab K."/>
            <person name="Hagen W.R."/>
            <person name="Goodwin L."/>
            <person name="Chain P."/>
            <person name="Boeren S."/>
            <person name="Maphosa F."/>
            <person name="Schraa G."/>
            <person name="de Vos W.M."/>
            <person name="van der Oost J."/>
            <person name="Smidt H."/>
            <person name="Stams A.J."/>
        </authorList>
    </citation>
    <scope>NUCLEOTIDE SEQUENCE [LARGE SCALE GENOMIC DNA]</scope>
    <source>
        <strain evidence="9">ATCC 51507 / DSM 9161 / JW/IU-DC1</strain>
    </source>
</reference>
<dbReference type="NCBIfam" id="TIGR03061">
    <property type="entry name" value="pip_yhgE_Nterm"/>
    <property type="match status" value="1"/>
</dbReference>
<dbReference type="STRING" id="756499.Desde_3360"/>
<dbReference type="InterPro" id="IPR017500">
    <property type="entry name" value="Phage_infect_YhgE_N"/>
</dbReference>
<gene>
    <name evidence="8" type="ordered locus">Desde_3360</name>
</gene>
<feature type="domain" description="ABC-2 type transporter transmembrane" evidence="7">
    <location>
        <begin position="48"/>
        <end position="719"/>
    </location>
</feature>
<proteinExistence type="predicted"/>
<accession>I4ACG2</accession>
<keyword evidence="4 6" id="KW-0472">Membrane</keyword>
<evidence type="ECO:0000256" key="4">
    <source>
        <dbReference type="ARBA" id="ARBA00023136"/>
    </source>
</evidence>
<protein>
    <submittedName>
        <fullName evidence="8">YhgE/Pip-like protein</fullName>
    </submittedName>
</protein>
<dbReference type="InterPro" id="IPR013525">
    <property type="entry name" value="ABC2_TM"/>
</dbReference>
<feature type="transmembrane region" description="Helical" evidence="6">
    <location>
        <begin position="701"/>
        <end position="719"/>
    </location>
</feature>
<dbReference type="PANTHER" id="PTHR43077:SF10">
    <property type="entry name" value="TRANSPORT PERMEASE PROTEIN"/>
    <property type="match status" value="1"/>
</dbReference>
<feature type="coiled-coil region" evidence="5">
    <location>
        <begin position="475"/>
        <end position="502"/>
    </location>
</feature>
<keyword evidence="9" id="KW-1185">Reference proteome</keyword>
<dbReference type="InterPro" id="IPR017501">
    <property type="entry name" value="Phage_infect_YhgE_C"/>
</dbReference>
<organism evidence="8 9">
    <name type="scientific">Desulfitobacterium dehalogenans (strain ATCC 51507 / DSM 9161 / JW/IU-DC1)</name>
    <dbReference type="NCBI Taxonomy" id="756499"/>
    <lineage>
        <taxon>Bacteria</taxon>
        <taxon>Bacillati</taxon>
        <taxon>Bacillota</taxon>
        <taxon>Clostridia</taxon>
        <taxon>Eubacteriales</taxon>
        <taxon>Desulfitobacteriaceae</taxon>
        <taxon>Desulfitobacterium</taxon>
    </lineage>
</organism>
<comment type="subcellular location">
    <subcellularLocation>
        <location evidence="1">Membrane</location>
        <topology evidence="1">Multi-pass membrane protein</topology>
    </subcellularLocation>
</comment>
<keyword evidence="5" id="KW-0175">Coiled coil</keyword>
<dbReference type="HOGENOM" id="CLU_004534_2_0_9"/>
<evidence type="ECO:0000256" key="3">
    <source>
        <dbReference type="ARBA" id="ARBA00022989"/>
    </source>
</evidence>
<evidence type="ECO:0000313" key="9">
    <source>
        <dbReference type="Proteomes" id="UP000006053"/>
    </source>
</evidence>
<dbReference type="AlphaFoldDB" id="I4ACG2"/>
<keyword evidence="2 6" id="KW-0812">Transmembrane</keyword>
<dbReference type="InterPro" id="IPR051328">
    <property type="entry name" value="T7SS_ABC-Transporter"/>
</dbReference>
<feature type="transmembrane region" description="Helical" evidence="6">
    <location>
        <begin position="546"/>
        <end position="565"/>
    </location>
</feature>
<evidence type="ECO:0000256" key="5">
    <source>
        <dbReference type="SAM" id="Coils"/>
    </source>
</evidence>
<feature type="coiled-coil region" evidence="5">
    <location>
        <begin position="389"/>
        <end position="416"/>
    </location>
</feature>
<dbReference type="GO" id="GO:0140359">
    <property type="term" value="F:ABC-type transporter activity"/>
    <property type="evidence" value="ECO:0007669"/>
    <property type="project" value="InterPro"/>
</dbReference>
<dbReference type="Pfam" id="PF12698">
    <property type="entry name" value="ABC2_membrane_3"/>
    <property type="match status" value="1"/>
</dbReference>
<keyword evidence="3 6" id="KW-1133">Transmembrane helix</keyword>
<evidence type="ECO:0000256" key="2">
    <source>
        <dbReference type="ARBA" id="ARBA00022692"/>
    </source>
</evidence>
<sequence>MKGSKGTFFQKVGHTLQHIARHRIHPVFLIFRRDIKTIKNNRAALAIIVLLCLLPSLYAWVNIYACWDPYANTGNLPVAIVNNDEGTVMNGEIINVGEKVMEELKENRSIGWQFVDEWQANYGLNEGQYYAMIEIPRNFSERLTSLATPTPQKPVVTYRVNEKLNAIAAKITNVAKDRLMESIESSFTKTVNEKAMEMIKTGTDNHEISRSVLQDLQSTLQEADGDIAAAKQHIDKAGENAASFQNYLLEAAALSPTLTDQINSLQQITAAGGSLAQKTDRTMQTIANNISSDLSRVQELNRQNQELIGRLKNINDTTLDENTKSLLQQNIVLCSSLHILIQADISSLSDLNATYHLNALTLLIDSLRYADRLVAAQQTAMIQILDGQNSTAKEAAAQALETLSQLSAELNQLAQNLSASYAAQGLPLLQGLGDKVAQSLDNTSGLVGSALAIVPQLDALSVFAAASSGLAAQQSAQMMNRLTDLQEDLDTILAEINSISSEDLDALDNIIQNHSSEIAEFVSSPLDVEQVEIYQGGTFGEGLTPFYTVLAIWVGVLLLCAFLTVHCNDLENHKLNLKQKHFGKMTLFLILSLIQSTIITLGDVFILGVKPADFGLMMFFSILCSITFVVIIFTLVSLFGNVGKAIVVIIMVFQIAGAGGIYPIQTNPRIFGLLHPLWPFTYGINGFREAIAGSNWASVRLNASALLGFILVFLPLAALKKPFHKIGEFLEKKYKEAGI</sequence>
<reference evidence="9" key="1">
    <citation type="submission" date="2012-06" db="EMBL/GenBank/DDBJ databases">
        <title>Complete sequence of Desulfitobacterium dehalogenans ATCC 51507.</title>
        <authorList>
            <person name="Lucas S."/>
            <person name="Han J."/>
            <person name="Lapidus A."/>
            <person name="Cheng J.-F."/>
            <person name="Goodwin L."/>
            <person name="Pitluck S."/>
            <person name="Peters L."/>
            <person name="Ovchinnikova G."/>
            <person name="Teshima H."/>
            <person name="Detter J.C."/>
            <person name="Han C."/>
            <person name="Tapia R."/>
            <person name="Land M."/>
            <person name="Hauser L."/>
            <person name="Kyrpides N."/>
            <person name="Ivanova N."/>
            <person name="Pagani I."/>
            <person name="Kruse T."/>
            <person name="de Vos W.M."/>
            <person name="Smidt H."/>
            <person name="Woyke T."/>
        </authorList>
    </citation>
    <scope>NUCLEOTIDE SEQUENCE [LARGE SCALE GENOMIC DNA]</scope>
    <source>
        <strain evidence="9">ATCC 51507 / DSM 9161 / JW/IU-DC1</strain>
    </source>
</reference>
<dbReference type="Gene3D" id="3.40.1710.10">
    <property type="entry name" value="abc type-2 transporter like domain"/>
    <property type="match status" value="1"/>
</dbReference>
<dbReference type="GO" id="GO:0016020">
    <property type="term" value="C:membrane"/>
    <property type="evidence" value="ECO:0007669"/>
    <property type="project" value="UniProtKB-SubCell"/>
</dbReference>
<evidence type="ECO:0000259" key="7">
    <source>
        <dbReference type="Pfam" id="PF12698"/>
    </source>
</evidence>
<evidence type="ECO:0000256" key="1">
    <source>
        <dbReference type="ARBA" id="ARBA00004141"/>
    </source>
</evidence>
<feature type="transmembrane region" description="Helical" evidence="6">
    <location>
        <begin position="586"/>
        <end position="608"/>
    </location>
</feature>
<feature type="coiled-coil region" evidence="5">
    <location>
        <begin position="213"/>
        <end position="240"/>
    </location>
</feature>
<dbReference type="PANTHER" id="PTHR43077">
    <property type="entry name" value="TRANSPORT PERMEASE YVFS-RELATED"/>
    <property type="match status" value="1"/>
</dbReference>
<dbReference type="RefSeq" id="WP_014795123.1">
    <property type="nucleotide sequence ID" value="NC_018017.1"/>
</dbReference>
<dbReference type="OrthoDB" id="9811483at2"/>